<keyword evidence="6 12" id="KW-0694">RNA-binding</keyword>
<evidence type="ECO:0000256" key="11">
    <source>
        <dbReference type="HAMAP-Rule" id="MF_02006"/>
    </source>
</evidence>
<dbReference type="SUPFAM" id="SSF55174">
    <property type="entry name" value="Alpha-L RNA-binding motif"/>
    <property type="match status" value="1"/>
</dbReference>
<dbReference type="Pfam" id="PF22421">
    <property type="entry name" value="SYY_C-terminal"/>
    <property type="match status" value="1"/>
</dbReference>
<name>A0A8J8MFE6_9FIRM</name>
<dbReference type="InterPro" id="IPR002307">
    <property type="entry name" value="Tyr-tRNA-ligase"/>
</dbReference>
<dbReference type="Proteomes" id="UP000677305">
    <property type="component" value="Chromosome"/>
</dbReference>
<keyword evidence="7 11" id="KW-0648">Protein biosynthesis</keyword>
<keyword evidence="5 11" id="KW-0067">ATP-binding</keyword>
<comment type="subunit">
    <text evidence="11">Homodimer.</text>
</comment>
<dbReference type="GO" id="GO:0042803">
    <property type="term" value="F:protein homodimerization activity"/>
    <property type="evidence" value="ECO:0007669"/>
    <property type="project" value="UniProtKB-ARBA"/>
</dbReference>
<dbReference type="SUPFAM" id="SSF52374">
    <property type="entry name" value="Nucleotidylyl transferase"/>
    <property type="match status" value="1"/>
</dbReference>
<dbReference type="FunFam" id="1.10.240.10:FF:000001">
    <property type="entry name" value="Tyrosine--tRNA ligase"/>
    <property type="match status" value="1"/>
</dbReference>
<dbReference type="FunFam" id="3.40.50.620:FF:000008">
    <property type="entry name" value="Tyrosine--tRNA ligase"/>
    <property type="match status" value="1"/>
</dbReference>
<evidence type="ECO:0000256" key="2">
    <source>
        <dbReference type="ARBA" id="ARBA00022490"/>
    </source>
</evidence>
<evidence type="ECO:0000256" key="3">
    <source>
        <dbReference type="ARBA" id="ARBA00022598"/>
    </source>
</evidence>
<dbReference type="PANTHER" id="PTHR11766">
    <property type="entry name" value="TYROSYL-TRNA SYNTHETASE"/>
    <property type="match status" value="1"/>
</dbReference>
<dbReference type="HAMAP" id="MF_02006">
    <property type="entry name" value="Tyr_tRNA_synth_type1"/>
    <property type="match status" value="1"/>
</dbReference>
<evidence type="ECO:0000256" key="10">
    <source>
        <dbReference type="ARBA" id="ARBA00060965"/>
    </source>
</evidence>
<feature type="binding site" evidence="11">
    <location>
        <position position="167"/>
    </location>
    <ligand>
        <name>L-tyrosine</name>
        <dbReference type="ChEBI" id="CHEBI:58315"/>
    </ligand>
</feature>
<comment type="function">
    <text evidence="11">Catalyzes the attachment of tyrosine to tRNA(Tyr) in a two-step reaction: tyrosine is first activated by ATP to form Tyr-AMP and then transferred to the acceptor end of tRNA(Tyr).</text>
</comment>
<dbReference type="InterPro" id="IPR002305">
    <property type="entry name" value="aa-tRNA-synth_Ic"/>
</dbReference>
<dbReference type="Gene3D" id="1.10.240.10">
    <property type="entry name" value="Tyrosyl-Transfer RNA Synthetase"/>
    <property type="match status" value="1"/>
</dbReference>
<dbReference type="GO" id="GO:0006437">
    <property type="term" value="P:tyrosyl-tRNA aminoacylation"/>
    <property type="evidence" value="ECO:0007669"/>
    <property type="project" value="UniProtKB-UniRule"/>
</dbReference>
<keyword evidence="3 11" id="KW-0436">Ligase</keyword>
<dbReference type="PANTHER" id="PTHR11766:SF0">
    <property type="entry name" value="TYROSINE--TRNA LIGASE, MITOCHONDRIAL"/>
    <property type="match status" value="1"/>
</dbReference>
<evidence type="ECO:0000256" key="8">
    <source>
        <dbReference type="ARBA" id="ARBA00023146"/>
    </source>
</evidence>
<comment type="catalytic activity">
    <reaction evidence="9 11">
        <text>tRNA(Tyr) + L-tyrosine + ATP = L-tyrosyl-tRNA(Tyr) + AMP + diphosphate + H(+)</text>
        <dbReference type="Rhea" id="RHEA:10220"/>
        <dbReference type="Rhea" id="RHEA-COMP:9706"/>
        <dbReference type="Rhea" id="RHEA-COMP:9707"/>
        <dbReference type="ChEBI" id="CHEBI:15378"/>
        <dbReference type="ChEBI" id="CHEBI:30616"/>
        <dbReference type="ChEBI" id="CHEBI:33019"/>
        <dbReference type="ChEBI" id="CHEBI:58315"/>
        <dbReference type="ChEBI" id="CHEBI:78442"/>
        <dbReference type="ChEBI" id="CHEBI:78536"/>
        <dbReference type="ChEBI" id="CHEBI:456215"/>
        <dbReference type="EC" id="6.1.1.1"/>
    </reaction>
</comment>
<dbReference type="AlphaFoldDB" id="A0A8J8MFE6"/>
<proteinExistence type="inferred from homology"/>
<dbReference type="GO" id="GO:0004831">
    <property type="term" value="F:tyrosine-tRNA ligase activity"/>
    <property type="evidence" value="ECO:0007669"/>
    <property type="project" value="UniProtKB-UniRule"/>
</dbReference>
<dbReference type="Gene3D" id="3.40.50.620">
    <property type="entry name" value="HUPs"/>
    <property type="match status" value="1"/>
</dbReference>
<keyword evidence="15" id="KW-1185">Reference proteome</keyword>
<dbReference type="PROSITE" id="PS50889">
    <property type="entry name" value="S4"/>
    <property type="match status" value="1"/>
</dbReference>
<dbReference type="KEGG" id="vgu:HYG85_23080"/>
<evidence type="ECO:0000313" key="14">
    <source>
        <dbReference type="EMBL" id="QUH32114.1"/>
    </source>
</evidence>
<dbReference type="InterPro" id="IPR054608">
    <property type="entry name" value="SYY-like_C"/>
</dbReference>
<comment type="subcellular location">
    <subcellularLocation>
        <location evidence="1 11">Cytoplasm</location>
    </subcellularLocation>
</comment>
<feature type="binding site" evidence="11">
    <location>
        <position position="171"/>
    </location>
    <ligand>
        <name>L-tyrosine</name>
        <dbReference type="ChEBI" id="CHEBI:58315"/>
    </ligand>
</feature>
<evidence type="ECO:0000256" key="12">
    <source>
        <dbReference type="PROSITE-ProRule" id="PRU00182"/>
    </source>
</evidence>
<dbReference type="Pfam" id="PF00579">
    <property type="entry name" value="tRNA-synt_1b"/>
    <property type="match status" value="1"/>
</dbReference>
<gene>
    <name evidence="11" type="primary">tyrS</name>
    <name evidence="14" type="ORF">HYG85_23080</name>
</gene>
<dbReference type="Gene3D" id="3.10.290.10">
    <property type="entry name" value="RNA-binding S4 domain"/>
    <property type="match status" value="1"/>
</dbReference>
<dbReference type="GO" id="GO:0003723">
    <property type="term" value="F:RNA binding"/>
    <property type="evidence" value="ECO:0007669"/>
    <property type="project" value="UniProtKB-KW"/>
</dbReference>
<reference evidence="14 15" key="1">
    <citation type="submission" date="2020-07" db="EMBL/GenBank/DDBJ databases">
        <title>Vallitalea guaymasensis genome.</title>
        <authorList>
            <person name="Postec A."/>
        </authorList>
    </citation>
    <scope>NUCLEOTIDE SEQUENCE [LARGE SCALE GENOMIC DNA]</scope>
    <source>
        <strain evidence="14 15">Ra1766G1</strain>
    </source>
</reference>
<evidence type="ECO:0000256" key="4">
    <source>
        <dbReference type="ARBA" id="ARBA00022741"/>
    </source>
</evidence>
<evidence type="ECO:0000256" key="9">
    <source>
        <dbReference type="ARBA" id="ARBA00048248"/>
    </source>
</evidence>
<evidence type="ECO:0000256" key="1">
    <source>
        <dbReference type="ARBA" id="ARBA00004496"/>
    </source>
</evidence>
<evidence type="ECO:0000259" key="13">
    <source>
        <dbReference type="Pfam" id="PF22421"/>
    </source>
</evidence>
<dbReference type="EMBL" id="CP058561">
    <property type="protein sequence ID" value="QUH32114.1"/>
    <property type="molecule type" value="Genomic_DNA"/>
</dbReference>
<keyword evidence="4 11" id="KW-0547">Nucleotide-binding</keyword>
<dbReference type="GO" id="GO:0005524">
    <property type="term" value="F:ATP binding"/>
    <property type="evidence" value="ECO:0007669"/>
    <property type="project" value="UniProtKB-UniRule"/>
</dbReference>
<evidence type="ECO:0000313" key="15">
    <source>
        <dbReference type="Proteomes" id="UP000677305"/>
    </source>
</evidence>
<protein>
    <recommendedName>
        <fullName evidence="11">Tyrosine--tRNA ligase</fullName>
        <ecNumber evidence="11">6.1.1.1</ecNumber>
    </recommendedName>
    <alternativeName>
        <fullName evidence="11">Tyrosyl-tRNA synthetase</fullName>
        <shortName evidence="11">TyrRS</shortName>
    </alternativeName>
</protein>
<dbReference type="EC" id="6.1.1.1" evidence="11"/>
<evidence type="ECO:0000256" key="5">
    <source>
        <dbReference type="ARBA" id="ARBA00022840"/>
    </source>
</evidence>
<accession>A0A8J8MFE6</accession>
<organism evidence="14 15">
    <name type="scientific">Vallitalea guaymasensis</name>
    <dbReference type="NCBI Taxonomy" id="1185412"/>
    <lineage>
        <taxon>Bacteria</taxon>
        <taxon>Bacillati</taxon>
        <taxon>Bacillota</taxon>
        <taxon>Clostridia</taxon>
        <taxon>Lachnospirales</taxon>
        <taxon>Vallitaleaceae</taxon>
        <taxon>Vallitalea</taxon>
    </lineage>
</organism>
<evidence type="ECO:0000256" key="7">
    <source>
        <dbReference type="ARBA" id="ARBA00022917"/>
    </source>
</evidence>
<dbReference type="PROSITE" id="PS00178">
    <property type="entry name" value="AA_TRNA_LIGASE_I"/>
    <property type="match status" value="1"/>
</dbReference>
<dbReference type="InterPro" id="IPR001412">
    <property type="entry name" value="aa-tRNA-synth_I_CS"/>
</dbReference>
<dbReference type="InterPro" id="IPR036986">
    <property type="entry name" value="S4_RNA-bd_sf"/>
</dbReference>
<dbReference type="PRINTS" id="PR01040">
    <property type="entry name" value="TRNASYNTHTYR"/>
</dbReference>
<feature type="binding site" evidence="11">
    <location>
        <position position="230"/>
    </location>
    <ligand>
        <name>ATP</name>
        <dbReference type="ChEBI" id="CHEBI:30616"/>
    </ligand>
</feature>
<keyword evidence="8 11" id="KW-0030">Aminoacyl-tRNA synthetase</keyword>
<sequence>MSAYDVLMERGFIEQTTHEKEIKELLENEKVTFYIGFDPTADSLTVGHFLPVMAMAHMQRAGHRPIILIGGGTTMVGDPTGKSDMRKMMTKDQINSNAERFKEQLSKFIDFEDDKAIMVNNADWLLDLNYVDFLREIGVNFSVNRMLTAECYKSRMEKGLTFLEFNYMLMQSYDFLALNREYNCSLQLGGNDQWSNILGGVELIRRKEQKPAFGMTFKLLTTSEGKKMGKTEKGAVWLDKAKTTPYEFYQYWRNVEDAKVQECLSLLTFLPMDEVKRLGALKDAEINKAKEVLAFEITKIVHGEEIAKQAMEAAKALFTGGAKSGSIPTTEVMKDEFEGEGMDIISALIKAKLVPTRSEGRRMVQQGGVRVNDIKVDGIDRMITVDDFKEDGTLLIKKGKKGFHQFKI</sequence>
<dbReference type="CDD" id="cd00165">
    <property type="entry name" value="S4"/>
    <property type="match status" value="1"/>
</dbReference>
<feature type="domain" description="Tyrosine--tRNA ligase SYY-like C-terminal" evidence="13">
    <location>
        <begin position="334"/>
        <end position="404"/>
    </location>
</feature>
<dbReference type="InterPro" id="IPR024107">
    <property type="entry name" value="Tyr-tRNA-ligase_bac_1"/>
</dbReference>
<feature type="short sequence motif" description="'HIGH' region" evidence="11">
    <location>
        <begin position="39"/>
        <end position="48"/>
    </location>
</feature>
<comment type="similarity">
    <text evidence="10 11">Belongs to the class-I aminoacyl-tRNA synthetase family. TyrS type 1 subfamily.</text>
</comment>
<dbReference type="GO" id="GO:0005829">
    <property type="term" value="C:cytosol"/>
    <property type="evidence" value="ECO:0007669"/>
    <property type="project" value="TreeGrafter"/>
</dbReference>
<keyword evidence="2 11" id="KW-0963">Cytoplasm</keyword>
<dbReference type="CDD" id="cd00805">
    <property type="entry name" value="TyrRS_core"/>
    <property type="match status" value="1"/>
</dbReference>
<dbReference type="InterPro" id="IPR024088">
    <property type="entry name" value="Tyr-tRNA-ligase_bac-type"/>
</dbReference>
<feature type="binding site" evidence="11">
    <location>
        <position position="34"/>
    </location>
    <ligand>
        <name>L-tyrosine</name>
        <dbReference type="ChEBI" id="CHEBI:58315"/>
    </ligand>
</feature>
<evidence type="ECO:0000256" key="6">
    <source>
        <dbReference type="ARBA" id="ARBA00022884"/>
    </source>
</evidence>
<dbReference type="InterPro" id="IPR014729">
    <property type="entry name" value="Rossmann-like_a/b/a_fold"/>
</dbReference>
<dbReference type="NCBIfam" id="TIGR00234">
    <property type="entry name" value="tyrS"/>
    <property type="match status" value="1"/>
</dbReference>
<dbReference type="RefSeq" id="WP_212693824.1">
    <property type="nucleotide sequence ID" value="NZ_CP058561.1"/>
</dbReference>
<feature type="short sequence motif" description="'KMSKS' region" evidence="11">
    <location>
        <begin position="227"/>
        <end position="231"/>
    </location>
</feature>